<dbReference type="PANTHER" id="PTHR46796">
    <property type="entry name" value="HTH-TYPE TRANSCRIPTIONAL ACTIVATOR RHAS-RELATED"/>
    <property type="match status" value="1"/>
</dbReference>
<dbReference type="Proteomes" id="UP000676967">
    <property type="component" value="Chromosome"/>
</dbReference>
<evidence type="ECO:0000256" key="2">
    <source>
        <dbReference type="ARBA" id="ARBA00023125"/>
    </source>
</evidence>
<evidence type="ECO:0000256" key="3">
    <source>
        <dbReference type="ARBA" id="ARBA00023163"/>
    </source>
</evidence>
<reference evidence="5 6" key="1">
    <citation type="submission" date="2020-08" db="EMBL/GenBank/DDBJ databases">
        <title>Whole genome shotgun sequence of Actinoplanes ianthinogenes NBRC 13996.</title>
        <authorList>
            <person name="Komaki H."/>
            <person name="Tamura T."/>
        </authorList>
    </citation>
    <scope>NUCLEOTIDE SEQUENCE [LARGE SCALE GENOMIC DNA]</scope>
    <source>
        <strain evidence="5 6">NBRC 13996</strain>
    </source>
</reference>
<sequence>MSATAQPERSSISSAVEDEITEFMRQTFVGTRARFARTGDGARFAVRSSQVPAIAGDRIRSTLDYSQTTDPFDYFLFFVVHGGQVRITTPAEGHLELAPGSVAACPVGVPVGFATHDITLSVLRLPLQRLDQIAEEAFDIPRGRLRLDGVRPISPEMRRYWRAVAHLANGALMDDPSPMASPLVAEEMTRTVAVAALHAFPNSGMTRSYLPGPGSVTPAALRRAVAYIDANAARPVTLSDIAAAAGAGARALQYAFRTHYGTTPLGFVRRVRLEHAHRELQAADPAQGATVKAIAARWGFAKPDRFAAAYREVFGDLPSRTLRS</sequence>
<proteinExistence type="predicted"/>
<keyword evidence="1" id="KW-0805">Transcription regulation</keyword>
<dbReference type="PANTHER" id="PTHR46796:SF12">
    <property type="entry name" value="HTH-TYPE DNA-BINDING TRANSCRIPTIONAL ACTIVATOR EUTR"/>
    <property type="match status" value="1"/>
</dbReference>
<name>A0ABM7M9J1_9ACTN</name>
<feature type="domain" description="HTH araC/xylS-type" evidence="4">
    <location>
        <begin position="222"/>
        <end position="324"/>
    </location>
</feature>
<gene>
    <name evidence="5" type="ORF">Aiant_89390</name>
</gene>
<dbReference type="EMBL" id="AP023356">
    <property type="protein sequence ID" value="BCJ48282.1"/>
    <property type="molecule type" value="Genomic_DNA"/>
</dbReference>
<dbReference type="InterPro" id="IPR050204">
    <property type="entry name" value="AraC_XylS_family_regulators"/>
</dbReference>
<dbReference type="InterPro" id="IPR009057">
    <property type="entry name" value="Homeodomain-like_sf"/>
</dbReference>
<evidence type="ECO:0000256" key="1">
    <source>
        <dbReference type="ARBA" id="ARBA00023015"/>
    </source>
</evidence>
<dbReference type="InterPro" id="IPR035418">
    <property type="entry name" value="AraC-bd_2"/>
</dbReference>
<dbReference type="Gene3D" id="1.10.10.60">
    <property type="entry name" value="Homeodomain-like"/>
    <property type="match status" value="1"/>
</dbReference>
<keyword evidence="3" id="KW-0804">Transcription</keyword>
<protein>
    <recommendedName>
        <fullName evidence="4">HTH araC/xylS-type domain-containing protein</fullName>
    </recommendedName>
</protein>
<evidence type="ECO:0000259" key="4">
    <source>
        <dbReference type="PROSITE" id="PS01124"/>
    </source>
</evidence>
<dbReference type="RefSeq" id="WP_189330585.1">
    <property type="nucleotide sequence ID" value="NZ_AP023356.1"/>
</dbReference>
<dbReference type="SMART" id="SM00342">
    <property type="entry name" value="HTH_ARAC"/>
    <property type="match status" value="1"/>
</dbReference>
<evidence type="ECO:0000313" key="6">
    <source>
        <dbReference type="Proteomes" id="UP000676967"/>
    </source>
</evidence>
<organism evidence="5 6">
    <name type="scientific">Actinoplanes ianthinogenes</name>
    <dbReference type="NCBI Taxonomy" id="122358"/>
    <lineage>
        <taxon>Bacteria</taxon>
        <taxon>Bacillati</taxon>
        <taxon>Actinomycetota</taxon>
        <taxon>Actinomycetes</taxon>
        <taxon>Micromonosporales</taxon>
        <taxon>Micromonosporaceae</taxon>
        <taxon>Actinoplanes</taxon>
    </lineage>
</organism>
<keyword evidence="6" id="KW-1185">Reference proteome</keyword>
<accession>A0ABM7M9J1</accession>
<dbReference type="Pfam" id="PF14525">
    <property type="entry name" value="AraC_binding_2"/>
    <property type="match status" value="1"/>
</dbReference>
<dbReference type="PROSITE" id="PS01124">
    <property type="entry name" value="HTH_ARAC_FAMILY_2"/>
    <property type="match status" value="1"/>
</dbReference>
<keyword evidence="2" id="KW-0238">DNA-binding</keyword>
<evidence type="ECO:0000313" key="5">
    <source>
        <dbReference type="EMBL" id="BCJ48282.1"/>
    </source>
</evidence>
<dbReference type="InterPro" id="IPR018060">
    <property type="entry name" value="HTH_AraC"/>
</dbReference>
<dbReference type="Pfam" id="PF12833">
    <property type="entry name" value="HTH_18"/>
    <property type="match status" value="1"/>
</dbReference>
<dbReference type="SUPFAM" id="SSF46689">
    <property type="entry name" value="Homeodomain-like"/>
    <property type="match status" value="2"/>
</dbReference>